<dbReference type="SUPFAM" id="SSF53178">
    <property type="entry name" value="Peptidyl-tRNA hydrolase-like"/>
    <property type="match status" value="1"/>
</dbReference>
<keyword evidence="7" id="KW-1185">Reference proteome</keyword>
<comment type="caution">
    <text evidence="6">The sequence shown here is derived from an EMBL/GenBank/DDBJ whole genome shotgun (WGS) entry which is preliminary data.</text>
</comment>
<evidence type="ECO:0000313" key="7">
    <source>
        <dbReference type="Proteomes" id="UP001270362"/>
    </source>
</evidence>
<evidence type="ECO:0000256" key="2">
    <source>
        <dbReference type="ARBA" id="ARBA00022555"/>
    </source>
</evidence>
<dbReference type="NCBIfam" id="TIGR00447">
    <property type="entry name" value="pth"/>
    <property type="match status" value="1"/>
</dbReference>
<dbReference type="EMBL" id="JAULSO010000003">
    <property type="protein sequence ID" value="KAK3685295.1"/>
    <property type="molecule type" value="Genomic_DNA"/>
</dbReference>
<reference evidence="6" key="2">
    <citation type="submission" date="2023-06" db="EMBL/GenBank/DDBJ databases">
        <authorList>
            <consortium name="Lawrence Berkeley National Laboratory"/>
            <person name="Haridas S."/>
            <person name="Hensen N."/>
            <person name="Bonometti L."/>
            <person name="Westerberg I."/>
            <person name="Brannstrom I.O."/>
            <person name="Guillou S."/>
            <person name="Cros-Aarteil S."/>
            <person name="Calhoun S."/>
            <person name="Kuo A."/>
            <person name="Mondo S."/>
            <person name="Pangilinan J."/>
            <person name="Riley R."/>
            <person name="Labutti K."/>
            <person name="Andreopoulos B."/>
            <person name="Lipzen A."/>
            <person name="Chen C."/>
            <person name="Yanf M."/>
            <person name="Daum C."/>
            <person name="Ng V."/>
            <person name="Clum A."/>
            <person name="Steindorff A."/>
            <person name="Ohm R."/>
            <person name="Martin F."/>
            <person name="Silar P."/>
            <person name="Natvig D."/>
            <person name="Lalanne C."/>
            <person name="Gautier V."/>
            <person name="Ament-Velasquez S.L."/>
            <person name="Kruys A."/>
            <person name="Hutchinson M.I."/>
            <person name="Powell A.J."/>
            <person name="Barry K."/>
            <person name="Miller A.N."/>
            <person name="Grigoriev I.V."/>
            <person name="Debuchy R."/>
            <person name="Gladieux P."/>
            <person name="Thoren M.H."/>
            <person name="Johannesson H."/>
        </authorList>
    </citation>
    <scope>NUCLEOTIDE SEQUENCE</scope>
    <source>
        <strain evidence="6">CBS 314.62</strain>
    </source>
</reference>
<accession>A0AAE1CA96</accession>
<dbReference type="Proteomes" id="UP001270362">
    <property type="component" value="Unassembled WGS sequence"/>
</dbReference>
<dbReference type="PANTHER" id="PTHR17224">
    <property type="entry name" value="PEPTIDYL-TRNA HYDROLASE"/>
    <property type="match status" value="1"/>
</dbReference>
<dbReference type="InterPro" id="IPR018171">
    <property type="entry name" value="Pept_tRNA_hydro_CS"/>
</dbReference>
<sequence>MTTDERRRRPWRHARHTRGTKKTTELAIFRVETMSVQRVLIVSLGNPGQYRNTFHSIGHLALEAFQKKFRTEQPPFVNERHGKKAVLASAGPKYTLLQSPTLMNVSGPWLAKAYKEYLADQGLSPEQVGLVLVHDDLEEELGVIKTRAWKQSHRGHNGVKSVLASLQPNPLVKWARISVGIGRPEARDQNSVSDFVLSKIPRHANSIIEEKASVGLLDALMKLESKWEKESPPPST</sequence>
<dbReference type="Gene3D" id="3.40.50.1470">
    <property type="entry name" value="Peptidyl-tRNA hydrolase"/>
    <property type="match status" value="1"/>
</dbReference>
<proteinExistence type="inferred from homology"/>
<dbReference type="PROSITE" id="PS01196">
    <property type="entry name" value="PEPT_TRNA_HYDROL_2"/>
    <property type="match status" value="1"/>
</dbReference>
<dbReference type="GO" id="GO:0004045">
    <property type="term" value="F:peptidyl-tRNA hydrolase activity"/>
    <property type="evidence" value="ECO:0007669"/>
    <property type="project" value="UniProtKB-EC"/>
</dbReference>
<evidence type="ECO:0000256" key="4">
    <source>
        <dbReference type="ARBA" id="ARBA00022884"/>
    </source>
</evidence>
<name>A0AAE1CA96_9PEZI</name>
<keyword evidence="4" id="KW-0694">RNA-binding</keyword>
<gene>
    <name evidence="6" type="ORF">B0T22DRAFT_500233</name>
</gene>
<dbReference type="Pfam" id="PF01195">
    <property type="entry name" value="Pept_tRNA_hydro"/>
    <property type="match status" value="1"/>
</dbReference>
<comment type="similarity">
    <text evidence="5">Belongs to the PTH family.</text>
</comment>
<evidence type="ECO:0000256" key="1">
    <source>
        <dbReference type="ARBA" id="ARBA00013260"/>
    </source>
</evidence>
<dbReference type="AlphaFoldDB" id="A0AAE1CA96"/>
<dbReference type="EC" id="3.1.1.29" evidence="1"/>
<dbReference type="GO" id="GO:0000049">
    <property type="term" value="F:tRNA binding"/>
    <property type="evidence" value="ECO:0007669"/>
    <property type="project" value="UniProtKB-KW"/>
</dbReference>
<organism evidence="6 7">
    <name type="scientific">Podospora appendiculata</name>
    <dbReference type="NCBI Taxonomy" id="314037"/>
    <lineage>
        <taxon>Eukaryota</taxon>
        <taxon>Fungi</taxon>
        <taxon>Dikarya</taxon>
        <taxon>Ascomycota</taxon>
        <taxon>Pezizomycotina</taxon>
        <taxon>Sordariomycetes</taxon>
        <taxon>Sordariomycetidae</taxon>
        <taxon>Sordariales</taxon>
        <taxon>Podosporaceae</taxon>
        <taxon>Podospora</taxon>
    </lineage>
</organism>
<reference evidence="6" key="1">
    <citation type="journal article" date="2023" name="Mol. Phylogenet. Evol.">
        <title>Genome-scale phylogeny and comparative genomics of the fungal order Sordariales.</title>
        <authorList>
            <person name="Hensen N."/>
            <person name="Bonometti L."/>
            <person name="Westerberg I."/>
            <person name="Brannstrom I.O."/>
            <person name="Guillou S."/>
            <person name="Cros-Aarteil S."/>
            <person name="Calhoun S."/>
            <person name="Haridas S."/>
            <person name="Kuo A."/>
            <person name="Mondo S."/>
            <person name="Pangilinan J."/>
            <person name="Riley R."/>
            <person name="LaButti K."/>
            <person name="Andreopoulos B."/>
            <person name="Lipzen A."/>
            <person name="Chen C."/>
            <person name="Yan M."/>
            <person name="Daum C."/>
            <person name="Ng V."/>
            <person name="Clum A."/>
            <person name="Steindorff A."/>
            <person name="Ohm R.A."/>
            <person name="Martin F."/>
            <person name="Silar P."/>
            <person name="Natvig D.O."/>
            <person name="Lalanne C."/>
            <person name="Gautier V."/>
            <person name="Ament-Velasquez S.L."/>
            <person name="Kruys A."/>
            <person name="Hutchinson M.I."/>
            <person name="Powell A.J."/>
            <person name="Barry K."/>
            <person name="Miller A.N."/>
            <person name="Grigoriev I.V."/>
            <person name="Debuchy R."/>
            <person name="Gladieux P."/>
            <person name="Hiltunen Thoren M."/>
            <person name="Johannesson H."/>
        </authorList>
    </citation>
    <scope>NUCLEOTIDE SEQUENCE</scope>
    <source>
        <strain evidence="6">CBS 314.62</strain>
    </source>
</reference>
<dbReference type="InterPro" id="IPR036416">
    <property type="entry name" value="Pept_tRNA_hydro_sf"/>
</dbReference>
<evidence type="ECO:0000313" key="6">
    <source>
        <dbReference type="EMBL" id="KAK3685295.1"/>
    </source>
</evidence>
<evidence type="ECO:0000256" key="5">
    <source>
        <dbReference type="ARBA" id="ARBA00038063"/>
    </source>
</evidence>
<dbReference type="PANTHER" id="PTHR17224:SF1">
    <property type="entry name" value="PEPTIDYL-TRNA HYDROLASE"/>
    <property type="match status" value="1"/>
</dbReference>
<protein>
    <recommendedName>
        <fullName evidence="1">peptidyl-tRNA hydrolase</fullName>
        <ecNumber evidence="1">3.1.1.29</ecNumber>
    </recommendedName>
</protein>
<keyword evidence="2" id="KW-0820">tRNA-binding</keyword>
<dbReference type="InterPro" id="IPR001328">
    <property type="entry name" value="Pept_tRNA_hydro"/>
</dbReference>
<evidence type="ECO:0000256" key="3">
    <source>
        <dbReference type="ARBA" id="ARBA00022801"/>
    </source>
</evidence>
<keyword evidence="3 6" id="KW-0378">Hydrolase</keyword>